<dbReference type="GO" id="GO:0000160">
    <property type="term" value="P:phosphorelay signal transduction system"/>
    <property type="evidence" value="ECO:0007669"/>
    <property type="project" value="InterPro"/>
</dbReference>
<feature type="modified residue" description="4-aspartylphosphate" evidence="2">
    <location>
        <position position="53"/>
    </location>
</feature>
<evidence type="ECO:0000313" key="4">
    <source>
        <dbReference type="EMBL" id="TWJ19451.1"/>
    </source>
</evidence>
<dbReference type="InterPro" id="IPR011006">
    <property type="entry name" value="CheY-like_superfamily"/>
</dbReference>
<dbReference type="Proteomes" id="UP000319449">
    <property type="component" value="Unassembled WGS sequence"/>
</dbReference>
<protein>
    <submittedName>
        <fullName evidence="4">Response regulator receiver domain-containing protein</fullName>
    </submittedName>
</protein>
<keyword evidence="5" id="KW-1185">Reference proteome</keyword>
<dbReference type="InterPro" id="IPR050595">
    <property type="entry name" value="Bact_response_regulator"/>
</dbReference>
<dbReference type="SMART" id="SM00448">
    <property type="entry name" value="REC"/>
    <property type="match status" value="1"/>
</dbReference>
<evidence type="ECO:0000259" key="3">
    <source>
        <dbReference type="PROSITE" id="PS50110"/>
    </source>
</evidence>
<evidence type="ECO:0000256" key="2">
    <source>
        <dbReference type="PROSITE-ProRule" id="PRU00169"/>
    </source>
</evidence>
<evidence type="ECO:0000313" key="5">
    <source>
        <dbReference type="Proteomes" id="UP000319449"/>
    </source>
</evidence>
<feature type="domain" description="Response regulatory" evidence="3">
    <location>
        <begin position="4"/>
        <end position="119"/>
    </location>
</feature>
<comment type="caution">
    <text evidence="4">The sequence shown here is derived from an EMBL/GenBank/DDBJ whole genome shotgun (WGS) entry which is preliminary data.</text>
</comment>
<name>A0A562VNU6_9BACT</name>
<dbReference type="PANTHER" id="PTHR44591:SF19">
    <property type="entry name" value="TWO-COMPONENT RESPONSE REGULATOR-RELATED"/>
    <property type="match status" value="1"/>
</dbReference>
<dbReference type="RefSeq" id="WP_145021628.1">
    <property type="nucleotide sequence ID" value="NZ_VLLN01000009.1"/>
</dbReference>
<dbReference type="InterPro" id="IPR001789">
    <property type="entry name" value="Sig_transdc_resp-reg_receiver"/>
</dbReference>
<gene>
    <name evidence="4" type="ORF">JN12_01867</name>
</gene>
<dbReference type="PROSITE" id="PS50110">
    <property type="entry name" value="RESPONSE_REGULATORY"/>
    <property type="match status" value="1"/>
</dbReference>
<reference evidence="4 5" key="1">
    <citation type="submission" date="2019-07" db="EMBL/GenBank/DDBJ databases">
        <title>Genomic Encyclopedia of Archaeal and Bacterial Type Strains, Phase II (KMG-II): from individual species to whole genera.</title>
        <authorList>
            <person name="Goeker M."/>
        </authorList>
    </citation>
    <scope>NUCLEOTIDE SEQUENCE [LARGE SCALE GENOMIC DNA]</scope>
    <source>
        <strain evidence="4 5">ATCC BAA-1139</strain>
    </source>
</reference>
<dbReference type="Gene3D" id="3.40.50.2300">
    <property type="match status" value="1"/>
</dbReference>
<dbReference type="PANTHER" id="PTHR44591">
    <property type="entry name" value="STRESS RESPONSE REGULATOR PROTEIN 1"/>
    <property type="match status" value="1"/>
</dbReference>
<dbReference type="AlphaFoldDB" id="A0A562VNU6"/>
<keyword evidence="1 2" id="KW-0597">Phosphoprotein</keyword>
<proteinExistence type="predicted"/>
<dbReference type="Pfam" id="PF00072">
    <property type="entry name" value="Response_reg"/>
    <property type="match status" value="1"/>
</dbReference>
<accession>A0A562VNU6</accession>
<dbReference type="OrthoDB" id="5392850at2"/>
<sequence length="187" mass="21117">MNNSILLVDDEVNVLAALKRALMEEPYEVFVATSGDEALRLMAAQRFKVVVSDEQMPGISGAIFLAKVREQYPDTVRIMLTGHASVESTMKAVNSGEIYRFFTKPWNDHELILALRSAIEKFDMEVERRRLLATVKSQASELRGLEQRYPGITCVEKDDLGAVLLPEVSDEEIEKIIRECSRELSEP</sequence>
<dbReference type="EMBL" id="VLLN01000009">
    <property type="protein sequence ID" value="TWJ19451.1"/>
    <property type="molecule type" value="Genomic_DNA"/>
</dbReference>
<organism evidence="4 5">
    <name type="scientific">Geobacter argillaceus</name>
    <dbReference type="NCBI Taxonomy" id="345631"/>
    <lineage>
        <taxon>Bacteria</taxon>
        <taxon>Pseudomonadati</taxon>
        <taxon>Thermodesulfobacteriota</taxon>
        <taxon>Desulfuromonadia</taxon>
        <taxon>Geobacterales</taxon>
        <taxon>Geobacteraceae</taxon>
        <taxon>Geobacter</taxon>
    </lineage>
</organism>
<evidence type="ECO:0000256" key="1">
    <source>
        <dbReference type="ARBA" id="ARBA00022553"/>
    </source>
</evidence>
<dbReference type="SUPFAM" id="SSF52172">
    <property type="entry name" value="CheY-like"/>
    <property type="match status" value="1"/>
</dbReference>
<dbReference type="CDD" id="cd17569">
    <property type="entry name" value="REC_HupR-like"/>
    <property type="match status" value="1"/>
</dbReference>